<accession>A0A564ZAS2</accession>
<keyword evidence="3" id="KW-1185">Reference proteome</keyword>
<name>A0A564ZAS2_HYMDI</name>
<feature type="compositionally biased region" description="Polar residues" evidence="1">
    <location>
        <begin position="20"/>
        <end position="44"/>
    </location>
</feature>
<protein>
    <submittedName>
        <fullName evidence="2">Uncharacterized protein</fullName>
    </submittedName>
</protein>
<evidence type="ECO:0000313" key="3">
    <source>
        <dbReference type="Proteomes" id="UP000321570"/>
    </source>
</evidence>
<dbReference type="Proteomes" id="UP000321570">
    <property type="component" value="Unassembled WGS sequence"/>
</dbReference>
<feature type="compositionally biased region" description="Low complexity" evidence="1">
    <location>
        <begin position="7"/>
        <end position="19"/>
    </location>
</feature>
<dbReference type="AlphaFoldDB" id="A0A564ZAS2"/>
<reference evidence="2 3" key="1">
    <citation type="submission" date="2019-07" db="EMBL/GenBank/DDBJ databases">
        <authorList>
            <person name="Jastrzebski P J."/>
            <person name="Paukszto L."/>
            <person name="Jastrzebski P J."/>
        </authorList>
    </citation>
    <scope>NUCLEOTIDE SEQUENCE [LARGE SCALE GENOMIC DNA]</scope>
    <source>
        <strain evidence="2 3">WMS-il1</strain>
    </source>
</reference>
<dbReference type="EMBL" id="CABIJS010000707">
    <property type="protein sequence ID" value="VUZ56605.1"/>
    <property type="molecule type" value="Genomic_DNA"/>
</dbReference>
<organism evidence="2 3">
    <name type="scientific">Hymenolepis diminuta</name>
    <name type="common">Rat tapeworm</name>
    <dbReference type="NCBI Taxonomy" id="6216"/>
    <lineage>
        <taxon>Eukaryota</taxon>
        <taxon>Metazoa</taxon>
        <taxon>Spiralia</taxon>
        <taxon>Lophotrochozoa</taxon>
        <taxon>Platyhelminthes</taxon>
        <taxon>Cestoda</taxon>
        <taxon>Eucestoda</taxon>
        <taxon>Cyclophyllidea</taxon>
        <taxon>Hymenolepididae</taxon>
        <taxon>Hymenolepis</taxon>
    </lineage>
</organism>
<sequence length="339" mass="37605">KERPSTDDSSTNSSLLLKSPFSSALQSPNQKTSTEPKSDTQLSPIKSFSNVAIGNTLVEVNDEVRLIDLDGRTKESTSSILKSPHAFELDCGKYSINDPGADFKLNEVPAKSILKLSGLSFSSENSNFADDDALFNDINKELASLLHTTTLQDRHTSNDDEDNEKNLKVDPGDFKLPLQSEIPPITPPLVPSRLSNPRASLKSLRFGTPISSERKIVEDGEYVDENQNEPVKCLSVSPHFKSFSEFARDSTDPVTSKLPRPPFTLINSNFENNPRLSELPTFADLCPKPPIDKNTGNRTGEVFERSDWKRTFISKMLVVCMFVSELAFEYTPRLKATSS</sequence>
<proteinExistence type="predicted"/>
<gene>
    <name evidence="2" type="ORF">WMSIL1_LOCUS14226</name>
</gene>
<feature type="non-terminal residue" evidence="2">
    <location>
        <position position="1"/>
    </location>
</feature>
<evidence type="ECO:0000313" key="2">
    <source>
        <dbReference type="EMBL" id="VUZ56605.1"/>
    </source>
</evidence>
<evidence type="ECO:0000256" key="1">
    <source>
        <dbReference type="SAM" id="MobiDB-lite"/>
    </source>
</evidence>
<feature type="region of interest" description="Disordered" evidence="1">
    <location>
        <begin position="1"/>
        <end position="44"/>
    </location>
</feature>